<dbReference type="GO" id="GO:0031471">
    <property type="term" value="C:ethanolamine degradation polyhedral organelle"/>
    <property type="evidence" value="ECO:0007669"/>
    <property type="project" value="UniProtKB-UniRule"/>
</dbReference>
<dbReference type="Gene3D" id="1.10.30.40">
    <property type="entry name" value="Ethanolamine ammonia-lyase light chain (EutC), N-terminal domain"/>
    <property type="match status" value="1"/>
</dbReference>
<dbReference type="GO" id="GO:0009350">
    <property type="term" value="C:ethanolamine ammonia-lyase complex"/>
    <property type="evidence" value="ECO:0007669"/>
    <property type="project" value="UniProtKB-UniRule"/>
</dbReference>
<comment type="caution">
    <text evidence="6">The sequence shown here is derived from an EMBL/GenBank/DDBJ whole genome shotgun (WGS) entry which is preliminary data.</text>
</comment>
<dbReference type="EMBL" id="RFFH01000009">
    <property type="protein sequence ID" value="RMI30693.1"/>
    <property type="molecule type" value="Genomic_DNA"/>
</dbReference>
<sequence>MPRGPVPDPWVPLRAHTRARIGLRRAGETLATSEVLSFTAAHALARDAVRTTLEIGSLTAELDGLGLGSTVPVRSAARDRDEYLRRPDLGRVPADPDLLPRGRCDIALVVADGLSATAVAAHAAALSAALCAELTPRYRFSMPVLATQARVALGDHIGAALGATVVLVIIGERPGLSVADSLGIYLTYAPRPGRADSERNCVSNIHPPDGLGYAAAAVTVADLVDRMTEAGRSGVAVKARGGPDAVAAPPPNTQLDQ</sequence>
<dbReference type="InterPro" id="IPR042255">
    <property type="entry name" value="EutC_N"/>
</dbReference>
<dbReference type="InterPro" id="IPR042251">
    <property type="entry name" value="EutC_C"/>
</dbReference>
<dbReference type="PANTHER" id="PTHR39330">
    <property type="entry name" value="ETHANOLAMINE AMMONIA-LYASE LIGHT CHAIN"/>
    <property type="match status" value="1"/>
</dbReference>
<comment type="catalytic activity">
    <reaction evidence="5">
        <text>ethanolamine = acetaldehyde + NH4(+)</text>
        <dbReference type="Rhea" id="RHEA:15313"/>
        <dbReference type="ChEBI" id="CHEBI:15343"/>
        <dbReference type="ChEBI" id="CHEBI:28938"/>
        <dbReference type="ChEBI" id="CHEBI:57603"/>
        <dbReference type="EC" id="4.3.1.7"/>
    </reaction>
</comment>
<comment type="cofactor">
    <cofactor evidence="5">
        <name>adenosylcob(III)alamin</name>
        <dbReference type="ChEBI" id="CHEBI:18408"/>
    </cofactor>
    <text evidence="5">Binds between the large and small subunits.</text>
</comment>
<evidence type="ECO:0000256" key="5">
    <source>
        <dbReference type="HAMAP-Rule" id="MF_00601"/>
    </source>
</evidence>
<keyword evidence="4 5" id="KW-1283">Bacterial microcompartment</keyword>
<evidence type="ECO:0000256" key="4">
    <source>
        <dbReference type="ARBA" id="ARBA00024446"/>
    </source>
</evidence>
<feature type="binding site" evidence="5">
    <location>
        <position position="151"/>
    </location>
    <ligand>
        <name>adenosylcob(III)alamin</name>
        <dbReference type="ChEBI" id="CHEBI:18408"/>
    </ligand>
</feature>
<dbReference type="UniPathway" id="UPA00560"/>
<evidence type="ECO:0000313" key="6">
    <source>
        <dbReference type="EMBL" id="RMI30693.1"/>
    </source>
</evidence>
<dbReference type="Proteomes" id="UP000279275">
    <property type="component" value="Unassembled WGS sequence"/>
</dbReference>
<dbReference type="NCBIfam" id="NF003971">
    <property type="entry name" value="PRK05465.1"/>
    <property type="match status" value="1"/>
</dbReference>
<organism evidence="6 7">
    <name type="scientific">Nocardia stercoris</name>
    <dbReference type="NCBI Taxonomy" id="2483361"/>
    <lineage>
        <taxon>Bacteria</taxon>
        <taxon>Bacillati</taxon>
        <taxon>Actinomycetota</taxon>
        <taxon>Actinomycetes</taxon>
        <taxon>Mycobacteriales</taxon>
        <taxon>Nocardiaceae</taxon>
        <taxon>Nocardia</taxon>
    </lineage>
</organism>
<keyword evidence="1 5" id="KW-0846">Cobalamin</keyword>
<feature type="binding site" evidence="5">
    <location>
        <position position="172"/>
    </location>
    <ligand>
        <name>adenosylcob(III)alamin</name>
        <dbReference type="ChEBI" id="CHEBI:18408"/>
    </ligand>
</feature>
<protein>
    <recommendedName>
        <fullName evidence="5">Ethanolamine ammonia-lyase small subunit</fullName>
        <shortName evidence="5">EAL small subunit</shortName>
        <ecNumber evidence="5">4.3.1.7</ecNumber>
    </recommendedName>
</protein>
<dbReference type="AlphaFoldDB" id="A0A3M2L2D9"/>
<proteinExistence type="inferred from homology"/>
<dbReference type="GO" id="GO:0008851">
    <property type="term" value="F:ethanolamine ammonia-lyase activity"/>
    <property type="evidence" value="ECO:0007669"/>
    <property type="project" value="UniProtKB-UniRule"/>
</dbReference>
<comment type="pathway">
    <text evidence="5">Amine and polyamine degradation; ethanolamine degradation.</text>
</comment>
<dbReference type="Gene3D" id="3.40.50.11240">
    <property type="entry name" value="Ethanolamine ammonia-lyase light chain (EutC)"/>
    <property type="match status" value="1"/>
</dbReference>
<dbReference type="GO" id="GO:0046336">
    <property type="term" value="P:ethanolamine catabolic process"/>
    <property type="evidence" value="ECO:0007669"/>
    <property type="project" value="UniProtKB-UniRule"/>
</dbReference>
<evidence type="ECO:0000313" key="7">
    <source>
        <dbReference type="Proteomes" id="UP000279275"/>
    </source>
</evidence>
<dbReference type="Pfam" id="PF05985">
    <property type="entry name" value="EutC"/>
    <property type="match status" value="1"/>
</dbReference>
<evidence type="ECO:0000256" key="1">
    <source>
        <dbReference type="ARBA" id="ARBA00022628"/>
    </source>
</evidence>
<dbReference type="GO" id="GO:0031419">
    <property type="term" value="F:cobalamin binding"/>
    <property type="evidence" value="ECO:0007669"/>
    <property type="project" value="UniProtKB-UniRule"/>
</dbReference>
<reference evidence="6 7" key="1">
    <citation type="submission" date="2018-10" db="EMBL/GenBank/DDBJ databases">
        <title>Isolation from cow dung.</title>
        <authorList>
            <person name="Ling L."/>
        </authorList>
    </citation>
    <scope>NUCLEOTIDE SEQUENCE [LARGE SCALE GENOMIC DNA]</scope>
    <source>
        <strain evidence="6 7">NEAU-LL90</strain>
    </source>
</reference>
<feature type="binding site" evidence="5">
    <location>
        <position position="201"/>
    </location>
    <ligand>
        <name>adenosylcob(III)alamin</name>
        <dbReference type="ChEBI" id="CHEBI:18408"/>
    </ligand>
</feature>
<dbReference type="OrthoDB" id="114248at2"/>
<dbReference type="GO" id="GO:0006520">
    <property type="term" value="P:amino acid metabolic process"/>
    <property type="evidence" value="ECO:0007669"/>
    <property type="project" value="InterPro"/>
</dbReference>
<evidence type="ECO:0000256" key="3">
    <source>
        <dbReference type="ARBA" id="ARBA00023285"/>
    </source>
</evidence>
<comment type="function">
    <text evidence="5">Catalyzes the deamination of various vicinal amino-alcohols to oxo compounds. Allows this organism to utilize ethanolamine as the sole source of nitrogen and carbon in the presence of external vitamin B12.</text>
</comment>
<keyword evidence="2 5" id="KW-0456">Lyase</keyword>
<dbReference type="PANTHER" id="PTHR39330:SF1">
    <property type="entry name" value="ETHANOLAMINE AMMONIA-LYASE SMALL SUBUNIT"/>
    <property type="match status" value="1"/>
</dbReference>
<gene>
    <name evidence="5 6" type="primary">eutC</name>
    <name evidence="6" type="ORF">EBN03_21095</name>
</gene>
<dbReference type="EC" id="4.3.1.7" evidence="5"/>
<dbReference type="HAMAP" id="MF_00601">
    <property type="entry name" value="EutC"/>
    <property type="match status" value="1"/>
</dbReference>
<comment type="similarity">
    <text evidence="5">Belongs to the EutC family.</text>
</comment>
<dbReference type="PIRSF" id="PIRSF018982">
    <property type="entry name" value="EutC"/>
    <property type="match status" value="1"/>
</dbReference>
<comment type="subcellular location">
    <subcellularLocation>
        <location evidence="5">Bacterial microcompartment</location>
    </subcellularLocation>
</comment>
<name>A0A3M2L2D9_9NOCA</name>
<comment type="subunit">
    <text evidence="5">The basic unit is a heterodimer which dimerizes to form tetramers. The heterotetramers trimerize; 6 large subunits form a core ring with 6 small subunits projecting outwards.</text>
</comment>
<keyword evidence="7" id="KW-1185">Reference proteome</keyword>
<keyword evidence="3 5" id="KW-0170">Cobalt</keyword>
<evidence type="ECO:0000256" key="2">
    <source>
        <dbReference type="ARBA" id="ARBA00023239"/>
    </source>
</evidence>
<dbReference type="InterPro" id="IPR009246">
    <property type="entry name" value="EutC"/>
</dbReference>
<accession>A0A3M2L2D9</accession>